<accession>A0A939SQB2</accession>
<gene>
    <name evidence="2" type="ORF">J4727_00270</name>
</gene>
<evidence type="ECO:0000313" key="3">
    <source>
        <dbReference type="Proteomes" id="UP000664477"/>
    </source>
</evidence>
<feature type="region of interest" description="Disordered" evidence="1">
    <location>
        <begin position="113"/>
        <end position="151"/>
    </location>
</feature>
<sequence length="151" mass="16374">MSNDESIAVTTLFITLSDIKTLKQLINSTNLNDVSDVELTVLPQTTNNIDLSTAIPTSVPVTGNTDSDFIEIIVDEDDDAEPTENDLNIVNVAENSQTVTVPNVSQDVVENTTPTPTPIDVQSEPEVVSSDLPVNSSFSVEDENQDVPFFY</sequence>
<proteinExistence type="predicted"/>
<dbReference type="EMBL" id="JAGETQ010000001">
    <property type="protein sequence ID" value="MBO1915655.1"/>
    <property type="molecule type" value="Genomic_DNA"/>
</dbReference>
<evidence type="ECO:0000256" key="1">
    <source>
        <dbReference type="SAM" id="MobiDB-lite"/>
    </source>
</evidence>
<evidence type="ECO:0000313" key="2">
    <source>
        <dbReference type="EMBL" id="MBO1915655.1"/>
    </source>
</evidence>
<dbReference type="Proteomes" id="UP000664477">
    <property type="component" value="Unassembled WGS sequence"/>
</dbReference>
<protein>
    <submittedName>
        <fullName evidence="2">Uncharacterized protein</fullName>
    </submittedName>
</protein>
<name>A0A939SQB2_PRORE</name>
<comment type="caution">
    <text evidence="2">The sequence shown here is derived from an EMBL/GenBank/DDBJ whole genome shotgun (WGS) entry which is preliminary data.</text>
</comment>
<reference evidence="2" key="1">
    <citation type="submission" date="2021-03" db="EMBL/GenBank/DDBJ databases">
        <title>Molecular epidemiology and mechanisms of colistin and carbapenem resistance in Enterobacteriaceae from clinical isolates, the environment and porcine samples in Pretoria, South Africa.</title>
        <authorList>
            <person name="Bogoshi D."/>
            <person name="Mbelle N.M."/>
            <person name="Naidoo V."/>
            <person name="Osei Sekyere J."/>
        </authorList>
    </citation>
    <scope>NUCLEOTIDE SEQUENCE</scope>
    <source>
        <strain evidence="2">C052</strain>
    </source>
</reference>
<dbReference type="AlphaFoldDB" id="A0A939SQB2"/>
<organism evidence="2 3">
    <name type="scientific">Providencia rettgeri</name>
    <dbReference type="NCBI Taxonomy" id="587"/>
    <lineage>
        <taxon>Bacteria</taxon>
        <taxon>Pseudomonadati</taxon>
        <taxon>Pseudomonadota</taxon>
        <taxon>Gammaproteobacteria</taxon>
        <taxon>Enterobacterales</taxon>
        <taxon>Morganellaceae</taxon>
        <taxon>Providencia</taxon>
    </lineage>
</organism>